<evidence type="ECO:0000256" key="1">
    <source>
        <dbReference type="SAM" id="MobiDB-lite"/>
    </source>
</evidence>
<evidence type="ECO:0000313" key="2">
    <source>
        <dbReference type="EMBL" id="NJC34467.1"/>
    </source>
</evidence>
<feature type="compositionally biased region" description="Basic and acidic residues" evidence="1">
    <location>
        <begin position="1"/>
        <end position="10"/>
    </location>
</feature>
<protein>
    <submittedName>
        <fullName evidence="2">Uncharacterized protein</fullName>
    </submittedName>
</protein>
<evidence type="ECO:0000313" key="3">
    <source>
        <dbReference type="Proteomes" id="UP000734218"/>
    </source>
</evidence>
<accession>A0ABX0XM62</accession>
<gene>
    <name evidence="2" type="ORF">GGR88_001981</name>
</gene>
<feature type="region of interest" description="Disordered" evidence="1">
    <location>
        <begin position="1"/>
        <end position="27"/>
    </location>
</feature>
<comment type="caution">
    <text evidence="2">The sequence shown here is derived from an EMBL/GenBank/DDBJ whole genome shotgun (WGS) entry which is preliminary data.</text>
</comment>
<dbReference type="Proteomes" id="UP000734218">
    <property type="component" value="Unassembled WGS sequence"/>
</dbReference>
<reference evidence="2 3" key="1">
    <citation type="submission" date="2020-03" db="EMBL/GenBank/DDBJ databases">
        <title>Genomic Encyclopedia of Type Strains, Phase IV (KMG-IV): sequencing the most valuable type-strain genomes for metagenomic binning, comparative biology and taxonomic classification.</title>
        <authorList>
            <person name="Goeker M."/>
        </authorList>
    </citation>
    <scope>NUCLEOTIDE SEQUENCE [LARGE SCALE GENOMIC DNA]</scope>
    <source>
        <strain evidence="2 3">DSM 27651</strain>
    </source>
</reference>
<name>A0ABX0XM62_9SPHN</name>
<keyword evidence="3" id="KW-1185">Reference proteome</keyword>
<dbReference type="EMBL" id="JAATJE010000002">
    <property type="protein sequence ID" value="NJC34467.1"/>
    <property type="molecule type" value="Genomic_DNA"/>
</dbReference>
<sequence>MSRSLWERHSHAGTGLQEVDPKSSDLKAAADDYVRRVA</sequence>
<proteinExistence type="predicted"/>
<organism evidence="2 3">
    <name type="scientific">Sphingomonas jejuensis</name>
    <dbReference type="NCBI Taxonomy" id="904715"/>
    <lineage>
        <taxon>Bacteria</taxon>
        <taxon>Pseudomonadati</taxon>
        <taxon>Pseudomonadota</taxon>
        <taxon>Alphaproteobacteria</taxon>
        <taxon>Sphingomonadales</taxon>
        <taxon>Sphingomonadaceae</taxon>
        <taxon>Sphingomonas</taxon>
    </lineage>
</organism>